<reference evidence="6 7" key="1">
    <citation type="submission" date="2020-06" db="EMBL/GenBank/DDBJ databases">
        <title>The genome sequence of Candidatus Regiella insecticola strain Tut.</title>
        <authorList>
            <person name="Nikoh N."/>
            <person name="Tsuchida T."/>
            <person name="Koga R."/>
            <person name="Oshima K."/>
            <person name="Hattori M."/>
            <person name="Fukatsu T."/>
        </authorList>
    </citation>
    <scope>NUCLEOTIDE SEQUENCE [LARGE SCALE GENOMIC DNA]</scope>
    <source>
        <strain evidence="6 7">Tut</strain>
    </source>
</reference>
<dbReference type="InterPro" id="IPR001854">
    <property type="entry name" value="Ribosomal_uL29"/>
</dbReference>
<dbReference type="Pfam" id="PF00831">
    <property type="entry name" value="Ribosomal_L29"/>
    <property type="match status" value="1"/>
</dbReference>
<comment type="caution">
    <text evidence="6">The sequence shown here is derived from an EMBL/GenBank/DDBJ whole genome shotgun (WGS) entry which is preliminary data.</text>
</comment>
<dbReference type="GO" id="GO:0006412">
    <property type="term" value="P:translation"/>
    <property type="evidence" value="ECO:0007669"/>
    <property type="project" value="UniProtKB-UniRule"/>
</dbReference>
<dbReference type="RefSeq" id="WP_176487035.1">
    <property type="nucleotide sequence ID" value="NZ_BLXO01000001.1"/>
</dbReference>
<evidence type="ECO:0000256" key="2">
    <source>
        <dbReference type="ARBA" id="ARBA00022980"/>
    </source>
</evidence>
<protein>
    <recommendedName>
        <fullName evidence="4 5">Large ribosomal subunit protein uL29</fullName>
    </recommendedName>
</protein>
<evidence type="ECO:0000256" key="5">
    <source>
        <dbReference type="HAMAP-Rule" id="MF_00374"/>
    </source>
</evidence>
<dbReference type="Proteomes" id="UP000504714">
    <property type="component" value="Unassembled WGS sequence"/>
</dbReference>
<dbReference type="Gene3D" id="6.10.140.1970">
    <property type="match status" value="1"/>
</dbReference>
<dbReference type="NCBIfam" id="TIGR00012">
    <property type="entry name" value="L29"/>
    <property type="match status" value="1"/>
</dbReference>
<dbReference type="FunFam" id="1.10.287.310:FF:000001">
    <property type="entry name" value="50S ribosomal protein L29"/>
    <property type="match status" value="1"/>
</dbReference>
<evidence type="ECO:0000313" key="6">
    <source>
        <dbReference type="EMBL" id="GFN45100.1"/>
    </source>
</evidence>
<dbReference type="HAMAP" id="MF_00374">
    <property type="entry name" value="Ribosomal_uL29"/>
    <property type="match status" value="1"/>
</dbReference>
<evidence type="ECO:0000256" key="1">
    <source>
        <dbReference type="ARBA" id="ARBA00009254"/>
    </source>
</evidence>
<dbReference type="GO" id="GO:0022625">
    <property type="term" value="C:cytosolic large ribosomal subunit"/>
    <property type="evidence" value="ECO:0007669"/>
    <property type="project" value="TreeGrafter"/>
</dbReference>
<dbReference type="PANTHER" id="PTHR10916">
    <property type="entry name" value="60S RIBOSOMAL PROTEIN L35/50S RIBOSOMAL PROTEIN L29"/>
    <property type="match status" value="1"/>
</dbReference>
<accession>A0A6L2ZL83</accession>
<keyword evidence="3 5" id="KW-0687">Ribonucleoprotein</keyword>
<dbReference type="GO" id="GO:0003735">
    <property type="term" value="F:structural constituent of ribosome"/>
    <property type="evidence" value="ECO:0007669"/>
    <property type="project" value="InterPro"/>
</dbReference>
<evidence type="ECO:0000313" key="7">
    <source>
        <dbReference type="Proteomes" id="UP000504714"/>
    </source>
</evidence>
<dbReference type="InterPro" id="IPR036049">
    <property type="entry name" value="Ribosomal_uL29_sf"/>
</dbReference>
<dbReference type="AlphaFoldDB" id="A0A6L2ZL83"/>
<evidence type="ECO:0000256" key="4">
    <source>
        <dbReference type="ARBA" id="ARBA00035204"/>
    </source>
</evidence>
<comment type="similarity">
    <text evidence="1 5">Belongs to the universal ribosomal protein uL29 family.</text>
</comment>
<dbReference type="InterPro" id="IPR050063">
    <property type="entry name" value="Ribosomal_protein_uL29"/>
</dbReference>
<sequence>MKAKELRDLREKNVEELKETLLDLLREQFNMRMHAATGQHNKPDLFKTVRRKIARVKTLLTESRCVNE</sequence>
<proteinExistence type="inferred from homology"/>
<keyword evidence="2 5" id="KW-0689">Ribosomal protein</keyword>
<dbReference type="EMBL" id="BLXO01000001">
    <property type="protein sequence ID" value="GFN45100.1"/>
    <property type="molecule type" value="Genomic_DNA"/>
</dbReference>
<dbReference type="CDD" id="cd00427">
    <property type="entry name" value="Ribosomal_L29_HIP"/>
    <property type="match status" value="1"/>
</dbReference>
<name>A0A6L2ZL83_9ENTR</name>
<dbReference type="SUPFAM" id="SSF46561">
    <property type="entry name" value="Ribosomal protein L29 (L29p)"/>
    <property type="match status" value="1"/>
</dbReference>
<dbReference type="PANTHER" id="PTHR10916:SF0">
    <property type="entry name" value="LARGE RIBOSOMAL SUBUNIT PROTEIN UL29C"/>
    <property type="match status" value="1"/>
</dbReference>
<organism evidence="6 7">
    <name type="scientific">Candidatus Regiella insecticola</name>
    <dbReference type="NCBI Taxonomy" id="138073"/>
    <lineage>
        <taxon>Bacteria</taxon>
        <taxon>Pseudomonadati</taxon>
        <taxon>Pseudomonadota</taxon>
        <taxon>Gammaproteobacteria</taxon>
        <taxon>Enterobacterales</taxon>
        <taxon>Enterobacteriaceae</taxon>
        <taxon>aphid secondary symbionts</taxon>
        <taxon>Candidatus Regiella</taxon>
    </lineage>
</organism>
<evidence type="ECO:0000256" key="3">
    <source>
        <dbReference type="ARBA" id="ARBA00023274"/>
    </source>
</evidence>
<gene>
    <name evidence="5 6" type="primary">rpmC</name>
    <name evidence="6" type="ORF">RINTU1_00910</name>
</gene>